<dbReference type="InterPro" id="IPR001789">
    <property type="entry name" value="Sig_transdc_resp-reg_receiver"/>
</dbReference>
<dbReference type="PANTHER" id="PTHR44591">
    <property type="entry name" value="STRESS RESPONSE REGULATOR PROTEIN 1"/>
    <property type="match status" value="1"/>
</dbReference>
<evidence type="ECO:0000313" key="4">
    <source>
        <dbReference type="EMBL" id="MDI6448691.1"/>
    </source>
</evidence>
<evidence type="ECO:0000259" key="3">
    <source>
        <dbReference type="PROSITE" id="PS50110"/>
    </source>
</evidence>
<dbReference type="SMART" id="SM00448">
    <property type="entry name" value="REC"/>
    <property type="match status" value="1"/>
</dbReference>
<dbReference type="RefSeq" id="WP_349244101.1">
    <property type="nucleotide sequence ID" value="NZ_JASCXX010000006.1"/>
</dbReference>
<dbReference type="PROSITE" id="PS50110">
    <property type="entry name" value="RESPONSE_REGULATORY"/>
    <property type="match status" value="1"/>
</dbReference>
<keyword evidence="5" id="KW-1185">Reference proteome</keyword>
<dbReference type="Gene3D" id="3.40.50.2300">
    <property type="match status" value="1"/>
</dbReference>
<evidence type="ECO:0000313" key="5">
    <source>
        <dbReference type="Proteomes" id="UP001431776"/>
    </source>
</evidence>
<proteinExistence type="predicted"/>
<dbReference type="InterPro" id="IPR050595">
    <property type="entry name" value="Bact_response_regulator"/>
</dbReference>
<reference evidence="4" key="1">
    <citation type="submission" date="2023-05" db="EMBL/GenBank/DDBJ databases">
        <title>Anaerotaeda fermentans gen. nov., sp. nov., a novel anaerobic planctomycete of the new family within the order Sedimentisphaerales isolated from Taman Peninsula, Russia.</title>
        <authorList>
            <person name="Khomyakova M.A."/>
            <person name="Merkel A.Y."/>
            <person name="Slobodkin A.I."/>
        </authorList>
    </citation>
    <scope>NUCLEOTIDE SEQUENCE</scope>
    <source>
        <strain evidence="4">M17dextr</strain>
    </source>
</reference>
<feature type="modified residue" description="4-aspartylphosphate" evidence="2">
    <location>
        <position position="53"/>
    </location>
</feature>
<accession>A0AAW6TXS6</accession>
<name>A0AAW6TXS6_9BACT</name>
<organism evidence="4 5">
    <name type="scientific">Anaerobaca lacustris</name>
    <dbReference type="NCBI Taxonomy" id="3044600"/>
    <lineage>
        <taxon>Bacteria</taxon>
        <taxon>Pseudomonadati</taxon>
        <taxon>Planctomycetota</taxon>
        <taxon>Phycisphaerae</taxon>
        <taxon>Sedimentisphaerales</taxon>
        <taxon>Anaerobacaceae</taxon>
        <taxon>Anaerobaca</taxon>
    </lineage>
</organism>
<dbReference type="AlphaFoldDB" id="A0AAW6TXS6"/>
<comment type="caution">
    <text evidence="4">The sequence shown here is derived from an EMBL/GenBank/DDBJ whole genome shotgun (WGS) entry which is preliminary data.</text>
</comment>
<dbReference type="InterPro" id="IPR011006">
    <property type="entry name" value="CheY-like_superfamily"/>
</dbReference>
<dbReference type="Proteomes" id="UP001431776">
    <property type="component" value="Unassembled WGS sequence"/>
</dbReference>
<dbReference type="SUPFAM" id="SSF52172">
    <property type="entry name" value="CheY-like"/>
    <property type="match status" value="1"/>
</dbReference>
<dbReference type="GO" id="GO:0000160">
    <property type="term" value="P:phosphorelay signal transduction system"/>
    <property type="evidence" value="ECO:0007669"/>
    <property type="project" value="InterPro"/>
</dbReference>
<protein>
    <submittedName>
        <fullName evidence="4">Response regulator</fullName>
    </submittedName>
</protein>
<evidence type="ECO:0000256" key="1">
    <source>
        <dbReference type="ARBA" id="ARBA00022553"/>
    </source>
</evidence>
<sequence>MAKKVLMIDDDPEFVDAISNLLDAKGYEVHTASNGKDGVAAAKAEDPDLILLDVMMTTKHEGFDVARELHEDPKAKDTPILMMTGIRREMNLPFGFEPDEAWLPVKQVLEKPVKPEVLLKAIDEHIRKA</sequence>
<gene>
    <name evidence="4" type="ORF">QJ522_06515</name>
</gene>
<dbReference type="PANTHER" id="PTHR44591:SF3">
    <property type="entry name" value="RESPONSE REGULATORY DOMAIN-CONTAINING PROTEIN"/>
    <property type="match status" value="1"/>
</dbReference>
<dbReference type="EMBL" id="JASCXX010000006">
    <property type="protein sequence ID" value="MDI6448691.1"/>
    <property type="molecule type" value="Genomic_DNA"/>
</dbReference>
<feature type="domain" description="Response regulatory" evidence="3">
    <location>
        <begin position="4"/>
        <end position="126"/>
    </location>
</feature>
<dbReference type="Pfam" id="PF00072">
    <property type="entry name" value="Response_reg"/>
    <property type="match status" value="1"/>
</dbReference>
<evidence type="ECO:0000256" key="2">
    <source>
        <dbReference type="PROSITE-ProRule" id="PRU00169"/>
    </source>
</evidence>
<keyword evidence="1 2" id="KW-0597">Phosphoprotein</keyword>